<accession>A0A2U8FQW2</accession>
<dbReference type="Gene3D" id="2.60.40.2280">
    <property type="entry name" value="Heavy-metal resistance protein CzcE"/>
    <property type="match status" value="1"/>
</dbReference>
<dbReference type="KEGG" id="aon:DEH84_08395"/>
<organism evidence="2 3">
    <name type="scientific">Aquabacterium olei</name>
    <dbReference type="NCBI Taxonomy" id="1296669"/>
    <lineage>
        <taxon>Bacteria</taxon>
        <taxon>Pseudomonadati</taxon>
        <taxon>Pseudomonadota</taxon>
        <taxon>Betaproteobacteria</taxon>
        <taxon>Burkholderiales</taxon>
        <taxon>Aquabacterium</taxon>
    </lineage>
</organism>
<keyword evidence="3" id="KW-1185">Reference proteome</keyword>
<proteinExistence type="predicted"/>
<keyword evidence="1" id="KW-0732">Signal</keyword>
<evidence type="ECO:0000313" key="3">
    <source>
        <dbReference type="Proteomes" id="UP000244892"/>
    </source>
</evidence>
<feature type="signal peptide" evidence="1">
    <location>
        <begin position="1"/>
        <end position="21"/>
    </location>
</feature>
<dbReference type="RefSeq" id="WP_058088278.1">
    <property type="nucleotide sequence ID" value="NZ_CP029210.1"/>
</dbReference>
<evidence type="ECO:0000256" key="1">
    <source>
        <dbReference type="SAM" id="SignalP"/>
    </source>
</evidence>
<feature type="chain" id="PRO_5015896315" description="CzcE family metal-binding protein" evidence="1">
    <location>
        <begin position="22"/>
        <end position="114"/>
    </location>
</feature>
<dbReference type="OrthoDB" id="8781507at2"/>
<protein>
    <recommendedName>
        <fullName evidence="4">CzcE family metal-binding protein</fullName>
    </recommendedName>
</protein>
<gene>
    <name evidence="2" type="ORF">DEH84_08395</name>
</gene>
<evidence type="ECO:0000313" key="2">
    <source>
        <dbReference type="EMBL" id="AWI53445.1"/>
    </source>
</evidence>
<dbReference type="Proteomes" id="UP000244892">
    <property type="component" value="Chromosome"/>
</dbReference>
<name>A0A2U8FQW2_9BURK</name>
<dbReference type="InterPro" id="IPR038674">
    <property type="entry name" value="CzcE_sf"/>
</dbReference>
<dbReference type="AlphaFoldDB" id="A0A2U8FQW2"/>
<sequence length="114" mass="12513">MKLIIQLAMTASFALGSQAFAQSSAATPKTSIFGTPASTAEVERTIEILPTTRWINVTRFETVRLAIRDGNETKYVIWRFDTLSFTPFDLSQAIPSLGARSIKVFVGASHLDMS</sequence>
<dbReference type="InterPro" id="IPR031560">
    <property type="entry name" value="CzcE"/>
</dbReference>
<dbReference type="EMBL" id="CP029210">
    <property type="protein sequence ID" value="AWI53445.1"/>
    <property type="molecule type" value="Genomic_DNA"/>
</dbReference>
<dbReference type="Pfam" id="PF16986">
    <property type="entry name" value="CzcE"/>
    <property type="match status" value="1"/>
</dbReference>
<reference evidence="2 3" key="1">
    <citation type="submission" date="2018-05" db="EMBL/GenBank/DDBJ databases">
        <title>complete genome sequence of Aquabacterium olei NBRC 110486.</title>
        <authorList>
            <person name="Tang B."/>
            <person name="Chang J."/>
            <person name="Zhang L."/>
            <person name="Yang H."/>
        </authorList>
    </citation>
    <scope>NUCLEOTIDE SEQUENCE [LARGE SCALE GENOMIC DNA]</scope>
    <source>
        <strain evidence="2 3">NBRC 110486</strain>
    </source>
</reference>
<evidence type="ECO:0008006" key="4">
    <source>
        <dbReference type="Google" id="ProtNLM"/>
    </source>
</evidence>